<name>A0A6L9SRU5_9BIFI</name>
<dbReference type="AlphaFoldDB" id="A0A6L9SRU5"/>
<feature type="region of interest" description="Disordered" evidence="1">
    <location>
        <begin position="1"/>
        <end position="22"/>
    </location>
</feature>
<dbReference type="EMBL" id="WHZV01000001">
    <property type="protein sequence ID" value="NEG54493.1"/>
    <property type="molecule type" value="Genomic_DNA"/>
</dbReference>
<proteinExistence type="predicted"/>
<comment type="caution">
    <text evidence="2">The sequence shown here is derived from an EMBL/GenBank/DDBJ whole genome shotgun (WGS) entry which is preliminary data.</text>
</comment>
<evidence type="ECO:0000313" key="3">
    <source>
        <dbReference type="Proteomes" id="UP000483293"/>
    </source>
</evidence>
<evidence type="ECO:0000313" key="2">
    <source>
        <dbReference type="EMBL" id="NEG54493.1"/>
    </source>
</evidence>
<reference evidence="2 3" key="1">
    <citation type="submission" date="2019-10" db="EMBL/GenBank/DDBJ databases">
        <title>Bifidobacterium from non-human primates.</title>
        <authorList>
            <person name="Modesto M."/>
        </authorList>
    </citation>
    <scope>NUCLEOTIDE SEQUENCE [LARGE SCALE GENOMIC DNA]</scope>
    <source>
        <strain evidence="2 3">SMA15</strain>
    </source>
</reference>
<dbReference type="Proteomes" id="UP000483293">
    <property type="component" value="Unassembled WGS sequence"/>
</dbReference>
<dbReference type="RefSeq" id="WP_163196157.1">
    <property type="nucleotide sequence ID" value="NZ_WHZV01000001.1"/>
</dbReference>
<gene>
    <name evidence="2" type="ORF">GFD21_01575</name>
</gene>
<keyword evidence="3" id="KW-1185">Reference proteome</keyword>
<protein>
    <submittedName>
        <fullName evidence="2">Uncharacterized protein</fullName>
    </submittedName>
</protein>
<organism evidence="2 3">
    <name type="scientific">Bifidobacterium platyrrhinorum</name>
    <dbReference type="NCBI Taxonomy" id="2661628"/>
    <lineage>
        <taxon>Bacteria</taxon>
        <taxon>Bacillati</taxon>
        <taxon>Actinomycetota</taxon>
        <taxon>Actinomycetes</taxon>
        <taxon>Bifidobacteriales</taxon>
        <taxon>Bifidobacteriaceae</taxon>
        <taxon>Bifidobacterium</taxon>
    </lineage>
</organism>
<accession>A0A6L9SRU5</accession>
<sequence length="79" mass="9090">MTLLKGDTKLGQKARSNSRSDFRTPFGPAFLNAFFKTQAENTDLFRRISGSEEALRITREGLLNEYYDEARKEQPDQSE</sequence>
<feature type="compositionally biased region" description="Basic and acidic residues" evidence="1">
    <location>
        <begin position="1"/>
        <end position="10"/>
    </location>
</feature>
<evidence type="ECO:0000256" key="1">
    <source>
        <dbReference type="SAM" id="MobiDB-lite"/>
    </source>
</evidence>